<keyword evidence="2" id="KW-1185">Reference proteome</keyword>
<dbReference type="RefSeq" id="WP_015300079.1">
    <property type="nucleotide sequence ID" value="NC_019964.1"/>
</dbReference>
<proteinExistence type="predicted"/>
<dbReference type="PROSITE" id="PS51318">
    <property type="entry name" value="TAT"/>
    <property type="match status" value="1"/>
</dbReference>
<dbReference type="OrthoDB" id="196544at2157"/>
<dbReference type="EMBL" id="CP003050">
    <property type="protein sequence ID" value="AGB15407.1"/>
    <property type="molecule type" value="Genomic_DNA"/>
</dbReference>
<dbReference type="Proteomes" id="UP000010846">
    <property type="component" value="Chromosome"/>
</dbReference>
<name>L0IBU0_HALRX</name>
<sequence>MSGEEPKNSRRQILRGITGSLASLPVVVSGASADDQEQTIDVTFDPTDRKQTLEFITTTFEESERIHTQANSNKLARDRIQSVRQRTLDQLSDEQIEAIGAELADINLKIEGRPVIRGGGTEQKAEEPWDYADFSTTVTAKIELRAIGRTEYEAFDFTHEIEWEHKPLEGVRAIDATGSGTGKHYVLAYWDYKGTDDKDITIRQDGNFFTSDMTGVFEGCLFIGGWTCQRDDRMYTRTAGNWNGTGTLLESELQ</sequence>
<dbReference type="STRING" id="797302.Halru_0781"/>
<accession>L0IBU0</accession>
<dbReference type="AlphaFoldDB" id="L0IBU0"/>
<reference evidence="1" key="1">
    <citation type="submission" date="2011-09" db="EMBL/GenBank/DDBJ databases">
        <title>Complete sequence of Halovivax ruber XH-70.</title>
        <authorList>
            <consortium name="US DOE Joint Genome Institute"/>
            <person name="Lucas S."/>
            <person name="Han J."/>
            <person name="Lapidus A."/>
            <person name="Cheng J.-F."/>
            <person name="Goodwin L."/>
            <person name="Pitluck S."/>
            <person name="Peters L."/>
            <person name="Mikhailova N."/>
            <person name="Davenport K."/>
            <person name="Detter J.C."/>
            <person name="Han C."/>
            <person name="Tapia R."/>
            <person name="Land M."/>
            <person name="Hauser L."/>
            <person name="Kyrpides N."/>
            <person name="Ivanova N."/>
            <person name="Pagani I."/>
            <person name="Sproer C."/>
            <person name="Anderson I."/>
            <person name="Woyke T."/>
        </authorList>
    </citation>
    <scope>NUCLEOTIDE SEQUENCE</scope>
    <source>
        <strain evidence="1">XH-70</strain>
    </source>
</reference>
<dbReference type="HOGENOM" id="CLU_1092415_0_0_2"/>
<dbReference type="GeneID" id="14375035"/>
<evidence type="ECO:0000313" key="2">
    <source>
        <dbReference type="Proteomes" id="UP000010846"/>
    </source>
</evidence>
<protein>
    <submittedName>
        <fullName evidence="1">Uncharacterized protein</fullName>
    </submittedName>
</protein>
<dbReference type="eggNOG" id="arCOG14364">
    <property type="taxonomic scope" value="Archaea"/>
</dbReference>
<evidence type="ECO:0000313" key="1">
    <source>
        <dbReference type="EMBL" id="AGB15407.1"/>
    </source>
</evidence>
<dbReference type="InterPro" id="IPR006311">
    <property type="entry name" value="TAT_signal"/>
</dbReference>
<organism evidence="1 2">
    <name type="scientific">Halovivax ruber (strain DSM 18193 / JCM 13892 / XH-70)</name>
    <dbReference type="NCBI Taxonomy" id="797302"/>
    <lineage>
        <taxon>Archaea</taxon>
        <taxon>Methanobacteriati</taxon>
        <taxon>Methanobacteriota</taxon>
        <taxon>Stenosarchaea group</taxon>
        <taxon>Halobacteria</taxon>
        <taxon>Halobacteriales</taxon>
        <taxon>Natrialbaceae</taxon>
        <taxon>Halovivax</taxon>
    </lineage>
</organism>
<dbReference type="KEGG" id="hru:Halru_0781"/>
<gene>
    <name evidence="1" type="ordered locus">Halru_0781</name>
</gene>